<evidence type="ECO:0000256" key="10">
    <source>
        <dbReference type="SAM" id="MobiDB-lite"/>
    </source>
</evidence>
<accession>A0A0P7GZ53</accession>
<feature type="transmembrane region" description="Helical" evidence="11">
    <location>
        <begin position="180"/>
        <end position="199"/>
    </location>
</feature>
<keyword evidence="3" id="KW-0349">Heme</keyword>
<comment type="subcellular location">
    <subcellularLocation>
        <location evidence="1">Membrane</location>
        <topology evidence="1">Multi-pass membrane protein</topology>
    </subcellularLocation>
</comment>
<dbReference type="GO" id="GO:0046872">
    <property type="term" value="F:metal ion binding"/>
    <property type="evidence" value="ECO:0007669"/>
    <property type="project" value="UniProtKB-KW"/>
</dbReference>
<feature type="transmembrane region" description="Helical" evidence="11">
    <location>
        <begin position="80"/>
        <end position="98"/>
    </location>
</feature>
<feature type="transmembrane region" description="Helical" evidence="11">
    <location>
        <begin position="150"/>
        <end position="168"/>
    </location>
</feature>
<dbReference type="EMBL" id="LGUC01000001">
    <property type="protein sequence ID" value="KPN30826.1"/>
    <property type="molecule type" value="Genomic_DNA"/>
</dbReference>
<keyword evidence="8" id="KW-0408">Iron</keyword>
<keyword evidence="4 11" id="KW-0812">Transmembrane</keyword>
<dbReference type="STRING" id="699431.SY89_01566"/>
<evidence type="ECO:0000256" key="6">
    <source>
        <dbReference type="ARBA" id="ARBA00022982"/>
    </source>
</evidence>
<evidence type="ECO:0000256" key="5">
    <source>
        <dbReference type="ARBA" id="ARBA00022723"/>
    </source>
</evidence>
<sequence length="286" mass="32157">MSDDNQPDARTDGGTGIVPPDDETPTWSERKSRRAGLPRLTYEYFERARREDQDLREQSTYVERDVLGFPTWPHELIRNLALTSFFVGMLLLLSATLPPHIGNPANPSSTPAIILPDWYLYWSFGLLKLGDLNPALSLLGEQKLMADRTYGVLANVVIVGAIAIVPFLNKGSARRPVEQPFWAAVGMGGVTFAFTMSMLSIQNIMPMNVSLLFDLTFLAPIVVGAITYAVLKTMREGYMYDLNRRYYRLRPPNRPWPTTTTVPTAARGATWRSRCGSTRRLPCSRR</sequence>
<feature type="transmembrane region" description="Helical" evidence="11">
    <location>
        <begin position="211"/>
        <end position="231"/>
    </location>
</feature>
<keyword evidence="7 11" id="KW-1133">Transmembrane helix</keyword>
<proteinExistence type="predicted"/>
<dbReference type="Gene3D" id="1.20.810.10">
    <property type="entry name" value="Cytochrome Bc1 Complex, Chain C"/>
    <property type="match status" value="1"/>
</dbReference>
<evidence type="ECO:0000256" key="7">
    <source>
        <dbReference type="ARBA" id="ARBA00022989"/>
    </source>
</evidence>
<evidence type="ECO:0000256" key="2">
    <source>
        <dbReference type="ARBA" id="ARBA00022448"/>
    </source>
</evidence>
<dbReference type="GO" id="GO:0009055">
    <property type="term" value="F:electron transfer activity"/>
    <property type="evidence" value="ECO:0007669"/>
    <property type="project" value="InterPro"/>
</dbReference>
<evidence type="ECO:0000313" key="14">
    <source>
        <dbReference type="Proteomes" id="UP000050535"/>
    </source>
</evidence>
<feature type="region of interest" description="Disordered" evidence="10">
    <location>
        <begin position="1"/>
        <end position="34"/>
    </location>
</feature>
<keyword evidence="14" id="KW-1185">Reference proteome</keyword>
<evidence type="ECO:0000313" key="13">
    <source>
        <dbReference type="EMBL" id="KPN30826.1"/>
    </source>
</evidence>
<protein>
    <submittedName>
        <fullName evidence="13">Cytochrome b6-f complex subunit IV</fullName>
    </submittedName>
</protein>
<feature type="domain" description="Cytochrome b/b6 C-terminal region profile" evidence="12">
    <location>
        <begin position="61"/>
        <end position="180"/>
    </location>
</feature>
<dbReference type="Proteomes" id="UP000050535">
    <property type="component" value="Unassembled WGS sequence"/>
</dbReference>
<keyword evidence="6" id="KW-0249">Electron transport</keyword>
<dbReference type="SUPFAM" id="SSF81648">
    <property type="entry name" value="a domain/subunit of cytochrome bc1 complex (Ubiquinol-cytochrome c reductase)"/>
    <property type="match status" value="1"/>
</dbReference>
<dbReference type="PATRIC" id="fig|699431.3.peg.1603"/>
<dbReference type="AlphaFoldDB" id="A0A0P7GZ53"/>
<evidence type="ECO:0000256" key="1">
    <source>
        <dbReference type="ARBA" id="ARBA00004141"/>
    </source>
</evidence>
<dbReference type="InterPro" id="IPR005798">
    <property type="entry name" value="Cyt_b/b6_C"/>
</dbReference>
<evidence type="ECO:0000256" key="8">
    <source>
        <dbReference type="ARBA" id="ARBA00023004"/>
    </source>
</evidence>
<evidence type="ECO:0000259" key="12">
    <source>
        <dbReference type="PROSITE" id="PS51003"/>
    </source>
</evidence>
<reference evidence="14" key="1">
    <citation type="submission" date="2013-11" db="EMBL/GenBank/DDBJ databases">
        <authorList>
            <person name="Hoang H.T."/>
            <person name="Killian M.L."/>
            <person name="Madson D.M."/>
            <person name="Arruda P.H.E."/>
            <person name="Sun D."/>
            <person name="Schwartz K.J."/>
            <person name="Yoon K."/>
        </authorList>
    </citation>
    <scope>NUCLEOTIDE SEQUENCE [LARGE SCALE GENOMIC DNA]</scope>
    <source>
        <strain evidence="14">CDK2</strain>
    </source>
</reference>
<gene>
    <name evidence="13" type="ORF">SY89_01566</name>
</gene>
<dbReference type="GO" id="GO:0016491">
    <property type="term" value="F:oxidoreductase activity"/>
    <property type="evidence" value="ECO:0007669"/>
    <property type="project" value="InterPro"/>
</dbReference>
<keyword evidence="5" id="KW-0479">Metal-binding</keyword>
<evidence type="ECO:0000256" key="9">
    <source>
        <dbReference type="ARBA" id="ARBA00023136"/>
    </source>
</evidence>
<dbReference type="Pfam" id="PF00032">
    <property type="entry name" value="Cytochrom_B_C"/>
    <property type="match status" value="1"/>
</dbReference>
<organism evidence="13 14">
    <name type="scientific">Halolamina pelagica</name>
    <dbReference type="NCBI Taxonomy" id="699431"/>
    <lineage>
        <taxon>Archaea</taxon>
        <taxon>Methanobacteriati</taxon>
        <taxon>Methanobacteriota</taxon>
        <taxon>Stenosarchaea group</taxon>
        <taxon>Halobacteria</taxon>
        <taxon>Halobacteriales</taxon>
        <taxon>Haloferacaceae</taxon>
    </lineage>
</organism>
<dbReference type="GO" id="GO:0016020">
    <property type="term" value="C:membrane"/>
    <property type="evidence" value="ECO:0007669"/>
    <property type="project" value="UniProtKB-SubCell"/>
</dbReference>
<evidence type="ECO:0000256" key="3">
    <source>
        <dbReference type="ARBA" id="ARBA00022617"/>
    </source>
</evidence>
<dbReference type="OrthoDB" id="146052at2157"/>
<comment type="caution">
    <text evidence="13">The sequence shown here is derived from an EMBL/GenBank/DDBJ whole genome shotgun (WGS) entry which is preliminary data.</text>
</comment>
<dbReference type="InterPro" id="IPR036150">
    <property type="entry name" value="Cyt_b/b6_C_sf"/>
</dbReference>
<keyword evidence="9 11" id="KW-0472">Membrane</keyword>
<dbReference type="InterPro" id="IPR027387">
    <property type="entry name" value="Cytb/b6-like_sf"/>
</dbReference>
<dbReference type="PROSITE" id="PS51003">
    <property type="entry name" value="CYTB_CTER"/>
    <property type="match status" value="1"/>
</dbReference>
<evidence type="ECO:0000256" key="11">
    <source>
        <dbReference type="SAM" id="Phobius"/>
    </source>
</evidence>
<keyword evidence="2" id="KW-0813">Transport</keyword>
<name>A0A0P7GZ53_9EURY</name>
<evidence type="ECO:0000256" key="4">
    <source>
        <dbReference type="ARBA" id="ARBA00022692"/>
    </source>
</evidence>